<dbReference type="SUPFAM" id="SSF64182">
    <property type="entry name" value="DHH phosphoesterases"/>
    <property type="match status" value="1"/>
</dbReference>
<dbReference type="InterPro" id="IPR038763">
    <property type="entry name" value="DHH_sf"/>
</dbReference>
<feature type="domain" description="DHHA1" evidence="7">
    <location>
        <begin position="360"/>
        <end position="455"/>
    </location>
</feature>
<dbReference type="InterPro" id="IPR051673">
    <property type="entry name" value="SSDNA_exonuclease_RecJ"/>
</dbReference>
<comment type="similarity">
    <text evidence="1">Belongs to the RecJ family.</text>
</comment>
<sequence>MQNRQLPNQRWEIYPEFPAKAQELAIKNNLSPLLTQVILNRGIETEKQVKEFLDPESMDLPDPLEEFSQLGISLELLENAIASREKIVICGDYDADGMTSTALLLRALKWLGAKEVYCDIPDRQKDGYGINQRLVEKFHREGVQLILTVDNGISAYDPIKKAQELGLKVIVTDHHDIPENLPPANAILNPKLLPESSPYSSVAGVGVAYILAVSLAKKLGKSQGLVKQLLELCTLGTIADMVPLKGVNRRWVKRGLQFLPNSDIEGVKALIEVTGINQGKATLKPDDIGFKLGPRINALGRIDEPQIVINLLTTDDIEVGKIQGKRCDEINKRRQQLCEEIQQEAIDWCEKNQIDLQQERVLVIVQPNWHHGVIGIVASRLVERYGVPVFIGTYEEDGENIRGSARGIPEFHVFQALEFCKDLLGKFGGHKAAGGFSLPAKNLPELRSRLREFAHKCLKPEHLKPLLKIDAQADFHQINLDLYRQIDVFHPCDKIENPLPVFWTPNVQVIDQRIVKNEHLKLTLAQNIGSQRTTIKAIAWRWSQYYPLPAKIDIAYRLQENIWNGNTTIEIELLGVRNSTESPSQSPIALVKAEFYHNQKRYTCGLYPNDSLTELRIRNAEGKVLAIPLGKTTGLLGKTREDAREINILQPPFSTLVEAAQIALEKAK</sequence>
<evidence type="ECO:0000256" key="3">
    <source>
        <dbReference type="ARBA" id="ARBA00022722"/>
    </source>
</evidence>
<evidence type="ECO:0000256" key="5">
    <source>
        <dbReference type="ARBA" id="ARBA00022839"/>
    </source>
</evidence>
<evidence type="ECO:0000256" key="1">
    <source>
        <dbReference type="ARBA" id="ARBA00005915"/>
    </source>
</evidence>
<reference evidence="9 10" key="1">
    <citation type="submission" date="2024-09" db="EMBL/GenBank/DDBJ databases">
        <title>Floridaenema gen nov. (Aerosakkonemataceae, Aerosakkonematales ord. nov., Cyanobacteria) from benthic tropical and subtropical fresh waters, with the description of four new species.</title>
        <authorList>
            <person name="Moretto J.A."/>
            <person name="Berthold D.E."/>
            <person name="Lefler F.W."/>
            <person name="Huang I.-S."/>
            <person name="Laughinghouse H. IV."/>
        </authorList>
    </citation>
    <scope>NUCLEOTIDE SEQUENCE [LARGE SCALE GENOMIC DNA]</scope>
    <source>
        <strain evidence="9 10">BLCC-F46</strain>
    </source>
</reference>
<feature type="domain" description="DDH" evidence="6">
    <location>
        <begin position="86"/>
        <end position="237"/>
    </location>
</feature>
<dbReference type="RefSeq" id="WP_413271833.1">
    <property type="nucleotide sequence ID" value="NZ_JBHFNQ010000137.1"/>
</dbReference>
<accession>A0ABV4X8L7</accession>
<keyword evidence="3" id="KW-0540">Nuclease</keyword>
<evidence type="ECO:0000313" key="9">
    <source>
        <dbReference type="EMBL" id="MFB2878772.1"/>
    </source>
</evidence>
<evidence type="ECO:0000256" key="4">
    <source>
        <dbReference type="ARBA" id="ARBA00022801"/>
    </source>
</evidence>
<keyword evidence="5 9" id="KW-0269">Exonuclease</keyword>
<dbReference type="InterPro" id="IPR001667">
    <property type="entry name" value="DDH_dom"/>
</dbReference>
<dbReference type="Pfam" id="PF01368">
    <property type="entry name" value="DHH"/>
    <property type="match status" value="1"/>
</dbReference>
<dbReference type="Proteomes" id="UP001576774">
    <property type="component" value="Unassembled WGS sequence"/>
</dbReference>
<dbReference type="NCBIfam" id="TIGR00644">
    <property type="entry name" value="recJ"/>
    <property type="match status" value="1"/>
</dbReference>
<dbReference type="Pfam" id="PF17768">
    <property type="entry name" value="RecJ_OB"/>
    <property type="match status" value="1"/>
</dbReference>
<organism evidence="9 10">
    <name type="scientific">Floridaenema aerugineum BLCC-F46</name>
    <dbReference type="NCBI Taxonomy" id="3153654"/>
    <lineage>
        <taxon>Bacteria</taxon>
        <taxon>Bacillati</taxon>
        <taxon>Cyanobacteriota</taxon>
        <taxon>Cyanophyceae</taxon>
        <taxon>Oscillatoriophycideae</taxon>
        <taxon>Aerosakkonematales</taxon>
        <taxon>Aerosakkonemataceae</taxon>
        <taxon>Floridanema</taxon>
        <taxon>Floridanema aerugineum</taxon>
    </lineage>
</organism>
<feature type="domain" description="RecJ OB" evidence="8">
    <location>
        <begin position="469"/>
        <end position="573"/>
    </location>
</feature>
<dbReference type="PANTHER" id="PTHR30255">
    <property type="entry name" value="SINGLE-STRANDED-DNA-SPECIFIC EXONUCLEASE RECJ"/>
    <property type="match status" value="1"/>
</dbReference>
<evidence type="ECO:0000313" key="10">
    <source>
        <dbReference type="Proteomes" id="UP001576774"/>
    </source>
</evidence>
<protein>
    <recommendedName>
        <fullName evidence="2">Single-stranded-DNA-specific exonuclease RecJ</fullName>
    </recommendedName>
</protein>
<dbReference type="EMBL" id="JBHFNQ010000137">
    <property type="protein sequence ID" value="MFB2878772.1"/>
    <property type="molecule type" value="Genomic_DNA"/>
</dbReference>
<dbReference type="InterPro" id="IPR041122">
    <property type="entry name" value="RecJ_OB"/>
</dbReference>
<evidence type="ECO:0000259" key="6">
    <source>
        <dbReference type="Pfam" id="PF01368"/>
    </source>
</evidence>
<dbReference type="Gene3D" id="3.10.310.30">
    <property type="match status" value="1"/>
</dbReference>
<keyword evidence="4" id="KW-0378">Hydrolase</keyword>
<comment type="caution">
    <text evidence="9">The sequence shown here is derived from an EMBL/GenBank/DDBJ whole genome shotgun (WGS) entry which is preliminary data.</text>
</comment>
<dbReference type="PANTHER" id="PTHR30255:SF2">
    <property type="entry name" value="SINGLE-STRANDED-DNA-SPECIFIC EXONUCLEASE RECJ"/>
    <property type="match status" value="1"/>
</dbReference>
<proteinExistence type="inferred from homology"/>
<gene>
    <name evidence="9" type="primary">recJ</name>
    <name evidence="9" type="ORF">ACE1CC_18125</name>
</gene>
<name>A0ABV4X8L7_9CYAN</name>
<evidence type="ECO:0000259" key="8">
    <source>
        <dbReference type="Pfam" id="PF17768"/>
    </source>
</evidence>
<dbReference type="InterPro" id="IPR003156">
    <property type="entry name" value="DHHA1_dom"/>
</dbReference>
<evidence type="ECO:0000256" key="2">
    <source>
        <dbReference type="ARBA" id="ARBA00019841"/>
    </source>
</evidence>
<keyword evidence="10" id="KW-1185">Reference proteome</keyword>
<evidence type="ECO:0000259" key="7">
    <source>
        <dbReference type="Pfam" id="PF02272"/>
    </source>
</evidence>
<dbReference type="Pfam" id="PF02272">
    <property type="entry name" value="DHHA1"/>
    <property type="match status" value="1"/>
</dbReference>
<dbReference type="InterPro" id="IPR004610">
    <property type="entry name" value="RecJ"/>
</dbReference>
<dbReference type="GO" id="GO:0004527">
    <property type="term" value="F:exonuclease activity"/>
    <property type="evidence" value="ECO:0007669"/>
    <property type="project" value="UniProtKB-KW"/>
</dbReference>
<dbReference type="Gene3D" id="3.90.1640.30">
    <property type="match status" value="1"/>
</dbReference>